<evidence type="ECO:0000313" key="3">
    <source>
        <dbReference type="Proteomes" id="UP000016923"/>
    </source>
</evidence>
<feature type="compositionally biased region" description="Polar residues" evidence="1">
    <location>
        <begin position="727"/>
        <end position="737"/>
    </location>
</feature>
<organism evidence="2 3">
    <name type="scientific">Ophiostoma piceae (strain UAMH 11346)</name>
    <name type="common">Sap stain fungus</name>
    <dbReference type="NCBI Taxonomy" id="1262450"/>
    <lineage>
        <taxon>Eukaryota</taxon>
        <taxon>Fungi</taxon>
        <taxon>Dikarya</taxon>
        <taxon>Ascomycota</taxon>
        <taxon>Pezizomycotina</taxon>
        <taxon>Sordariomycetes</taxon>
        <taxon>Sordariomycetidae</taxon>
        <taxon>Ophiostomatales</taxon>
        <taxon>Ophiostomataceae</taxon>
        <taxon>Ophiostoma</taxon>
    </lineage>
</organism>
<dbReference type="EMBL" id="KE148146">
    <property type="protein sequence ID" value="EPE10818.1"/>
    <property type="molecule type" value="Genomic_DNA"/>
</dbReference>
<dbReference type="HOGENOM" id="CLU_301295_0_0_1"/>
<feature type="region of interest" description="Disordered" evidence="1">
    <location>
        <begin position="90"/>
        <end position="128"/>
    </location>
</feature>
<protein>
    <submittedName>
        <fullName evidence="2">Uncharacterized protein</fullName>
    </submittedName>
</protein>
<keyword evidence="3" id="KW-1185">Reference proteome</keyword>
<feature type="region of interest" description="Disordered" evidence="1">
    <location>
        <begin position="35"/>
        <end position="61"/>
    </location>
</feature>
<evidence type="ECO:0000256" key="1">
    <source>
        <dbReference type="SAM" id="MobiDB-lite"/>
    </source>
</evidence>
<feature type="region of interest" description="Disordered" evidence="1">
    <location>
        <begin position="363"/>
        <end position="404"/>
    </location>
</feature>
<evidence type="ECO:0000313" key="2">
    <source>
        <dbReference type="EMBL" id="EPE10818.1"/>
    </source>
</evidence>
<dbReference type="OrthoDB" id="10689452at2759"/>
<dbReference type="Proteomes" id="UP000016923">
    <property type="component" value="Unassembled WGS sequence"/>
</dbReference>
<proteinExistence type="predicted"/>
<name>S3CVU1_OPHP1</name>
<feature type="compositionally biased region" description="Low complexity" evidence="1">
    <location>
        <begin position="90"/>
        <end position="116"/>
    </location>
</feature>
<sequence>MIYNGMHNQATNGLNFDQDGNLGLGLDLGVTTPYGVRPGSSMSSQGGYDGHESDQMGRLGPAYDGSQMIGMGSFAFNQYPYQTNNMAALSGLSSSQSPSPLAQQTGFQQQQQQQQQRRLPQMPMTPEQSHQARYMFGWLPQQPARPQLTLVPPQQPLTNWNADQTGSLGTPSPQGYLSGGAGTPGSSAMPTLAFFPSGRRQPSQTPDTPGLSQASYMAAFSKMENNLMNVGGAINSPQIPSPGSLTTISTPQLVLDPEVQMPSPSFSQSALNNVLDRDTNSQKSALLLMPASDNMLPPPSNTHRVRHRLSSSTLTSDNSYANVTMSANNSQNFFYSALPSPSVAGATMGDDPTTPSFFSSPTRPAVKGVPNNHLNNFRAVPGTKRRESDSQLGPPNRRPKRETTKRACIQCYLSRKKCFNSRFDDQNIFVQCLPEELAQLVATITTKKNWMAERADIVLSRQVGKVDLKPALEIVSLQKLGHKDGYELSVQRTPNLQHDFVFGPLYHSCLLLQSRAVLERHTGSAFRYTKEFENYLLMLRAISSIRVFRVIEHRMEKNKILKSVPQGSRRACILTTIIGMLLDQTLGFEASLPKTETLDNELLENARHLAYHLAHRLLFMAKRALRDANPSVEKYVHIGETIKHIEIDDKLWTELREAHEAYTLSPGMGPNTANSNTPYSSAATPGPGADTGASSEQPGTGGPGPSDSSRGLMNTGLAPDSPKFMLRSTTGEGSSLQRIDVPTVESETPPRRGRKGGNDLADFDDPRDEEDTYWMTKMITSRVDISTLTEKISYLAVANETGDESGNNREGDGDGSAATATDIASTFMTSHFNADTYAGHSAIGPPPPEDIEDNNNIMTMHSGDFVYYPSDAGFDELVRSERACSPSDVLAGNYDQEEFFMSTADQTWANARNNPQYQGHYDDMEFTDAVSGGTTSFVLDNSASQSNDCIQPSPASNMLPRAGSLLRHLSNGKRKGKEILSGFMARSNSPID</sequence>
<feature type="region of interest" description="Disordered" evidence="1">
    <location>
        <begin position="166"/>
        <end position="189"/>
    </location>
</feature>
<feature type="compositionally biased region" description="Polar residues" evidence="1">
    <location>
        <begin position="166"/>
        <end position="175"/>
    </location>
</feature>
<reference evidence="2 3" key="1">
    <citation type="journal article" date="2013" name="BMC Genomics">
        <title>The genome and transcriptome of the pine saprophyte Ophiostoma piceae, and a comparison with the bark beetle-associated pine pathogen Grosmannia clavigera.</title>
        <authorList>
            <person name="Haridas S."/>
            <person name="Wang Y."/>
            <person name="Lim L."/>
            <person name="Massoumi Alamouti S."/>
            <person name="Jackman S."/>
            <person name="Docking R."/>
            <person name="Robertson G."/>
            <person name="Birol I."/>
            <person name="Bohlmann J."/>
            <person name="Breuil C."/>
        </authorList>
    </citation>
    <scope>NUCLEOTIDE SEQUENCE [LARGE SCALE GENOMIC DNA]</scope>
    <source>
        <strain evidence="2 3">UAMH 11346</strain>
    </source>
</reference>
<feature type="compositionally biased region" description="Polar residues" evidence="1">
    <location>
        <begin position="671"/>
        <end position="681"/>
    </location>
</feature>
<dbReference type="VEuPathDB" id="FungiDB:F503_05913"/>
<accession>S3CVU1</accession>
<dbReference type="eggNOG" id="ENOG502T4GA">
    <property type="taxonomic scope" value="Eukaryota"/>
</dbReference>
<feature type="region of interest" description="Disordered" evidence="1">
    <location>
        <begin position="663"/>
        <end position="767"/>
    </location>
</feature>
<feature type="compositionally biased region" description="Low complexity" evidence="1">
    <location>
        <begin position="682"/>
        <end position="693"/>
    </location>
</feature>
<gene>
    <name evidence="2" type="ORF">F503_05913</name>
</gene>
<dbReference type="AlphaFoldDB" id="S3CVU1"/>